<dbReference type="RefSeq" id="WP_406794767.1">
    <property type="nucleotide sequence ID" value="NZ_JBJHZX010000076.1"/>
</dbReference>
<dbReference type="InterPro" id="IPR001611">
    <property type="entry name" value="Leu-rich_rpt"/>
</dbReference>
<dbReference type="SMART" id="SM00365">
    <property type="entry name" value="LRR_SD22"/>
    <property type="match status" value="3"/>
</dbReference>
<dbReference type="PANTHER" id="PTHR46652">
    <property type="entry name" value="LEUCINE-RICH REPEAT AND IQ DOMAIN-CONTAINING PROTEIN 1-RELATED"/>
    <property type="match status" value="1"/>
</dbReference>
<sequence>MLGQSGTFNPNKISDISPLQGLVNLQTLDLSSNPISNISALNGLTNLQHLWLDNNQISDINSLKGLTNLKILVIGHNKVNTTDEQSLQNVLTNCSIDTIANYAN</sequence>
<dbReference type="SUPFAM" id="SSF52075">
    <property type="entry name" value="Outer arm dynein light chain 1"/>
    <property type="match status" value="1"/>
</dbReference>
<dbReference type="PANTHER" id="PTHR46652:SF3">
    <property type="entry name" value="LEUCINE-RICH REPEAT-CONTAINING PROTEIN 9"/>
    <property type="match status" value="1"/>
</dbReference>
<evidence type="ECO:0000313" key="4">
    <source>
        <dbReference type="Proteomes" id="UP001623660"/>
    </source>
</evidence>
<name>A0ABW8SRJ1_9CLOT</name>
<evidence type="ECO:0000256" key="1">
    <source>
        <dbReference type="ARBA" id="ARBA00022614"/>
    </source>
</evidence>
<gene>
    <name evidence="3" type="ORF">ACJDU8_24330</name>
</gene>
<dbReference type="EMBL" id="JBJHZX010000076">
    <property type="protein sequence ID" value="MFL0198657.1"/>
    <property type="molecule type" value="Genomic_DNA"/>
</dbReference>
<dbReference type="InterPro" id="IPR025875">
    <property type="entry name" value="Leu-rich_rpt_4"/>
</dbReference>
<protein>
    <submittedName>
        <fullName evidence="3">Leucine-rich repeat domain-containing protein</fullName>
    </submittedName>
</protein>
<keyword evidence="1" id="KW-0433">Leucine-rich repeat</keyword>
<dbReference type="InterPro" id="IPR050836">
    <property type="entry name" value="SDS22/Internalin_LRR"/>
</dbReference>
<keyword evidence="2" id="KW-0677">Repeat</keyword>
<dbReference type="Proteomes" id="UP001623660">
    <property type="component" value="Unassembled WGS sequence"/>
</dbReference>
<dbReference type="Pfam" id="PF12799">
    <property type="entry name" value="LRR_4"/>
    <property type="match status" value="2"/>
</dbReference>
<proteinExistence type="predicted"/>
<dbReference type="InterPro" id="IPR003591">
    <property type="entry name" value="Leu-rich_rpt_typical-subtyp"/>
</dbReference>
<accession>A0ABW8SRJ1</accession>
<dbReference type="InterPro" id="IPR032675">
    <property type="entry name" value="LRR_dom_sf"/>
</dbReference>
<evidence type="ECO:0000256" key="2">
    <source>
        <dbReference type="ARBA" id="ARBA00022737"/>
    </source>
</evidence>
<reference evidence="3 4" key="1">
    <citation type="submission" date="2024-11" db="EMBL/GenBank/DDBJ databases">
        <authorList>
            <person name="Heng Y.C."/>
            <person name="Lim A.C.H."/>
            <person name="Lee J.K.Y."/>
            <person name="Kittelmann S."/>
        </authorList>
    </citation>
    <scope>NUCLEOTIDE SEQUENCE [LARGE SCALE GENOMIC DNA]</scope>
    <source>
        <strain evidence="3 4">WILCCON 0269</strain>
    </source>
</reference>
<dbReference type="PROSITE" id="PS51450">
    <property type="entry name" value="LRR"/>
    <property type="match status" value="2"/>
</dbReference>
<dbReference type="Gene3D" id="3.80.10.10">
    <property type="entry name" value="Ribonuclease Inhibitor"/>
    <property type="match status" value="1"/>
</dbReference>
<keyword evidence="4" id="KW-1185">Reference proteome</keyword>
<organism evidence="3 4">
    <name type="scientific">Candidatus Clostridium eludens</name>
    <dbReference type="NCBI Taxonomy" id="3381663"/>
    <lineage>
        <taxon>Bacteria</taxon>
        <taxon>Bacillati</taxon>
        <taxon>Bacillota</taxon>
        <taxon>Clostridia</taxon>
        <taxon>Eubacteriales</taxon>
        <taxon>Clostridiaceae</taxon>
        <taxon>Clostridium</taxon>
    </lineage>
</organism>
<evidence type="ECO:0000313" key="3">
    <source>
        <dbReference type="EMBL" id="MFL0198657.1"/>
    </source>
</evidence>
<dbReference type="SMART" id="SM00369">
    <property type="entry name" value="LRR_TYP"/>
    <property type="match status" value="3"/>
</dbReference>
<comment type="caution">
    <text evidence="3">The sequence shown here is derived from an EMBL/GenBank/DDBJ whole genome shotgun (WGS) entry which is preliminary data.</text>
</comment>